<dbReference type="GO" id="GO:0004803">
    <property type="term" value="F:transposase activity"/>
    <property type="evidence" value="ECO:0007669"/>
    <property type="project" value="InterPro"/>
</dbReference>
<dbReference type="EMBL" id="BARV01025793">
    <property type="protein sequence ID" value="GAI46460.1"/>
    <property type="molecule type" value="Genomic_DNA"/>
</dbReference>
<dbReference type="GO" id="GO:0006313">
    <property type="term" value="P:DNA transposition"/>
    <property type="evidence" value="ECO:0007669"/>
    <property type="project" value="InterPro"/>
</dbReference>
<feature type="domain" description="Transposase IS4-like" evidence="1">
    <location>
        <begin position="26"/>
        <end position="180"/>
    </location>
</feature>
<gene>
    <name evidence="2" type="ORF">S06H3_41797</name>
</gene>
<dbReference type="Pfam" id="PF01609">
    <property type="entry name" value="DDE_Tnp_1"/>
    <property type="match status" value="1"/>
</dbReference>
<comment type="caution">
    <text evidence="2">The sequence shown here is derived from an EMBL/GenBank/DDBJ whole genome shotgun (WGS) entry which is preliminary data.</text>
</comment>
<dbReference type="InterPro" id="IPR012337">
    <property type="entry name" value="RNaseH-like_sf"/>
</dbReference>
<organism evidence="2">
    <name type="scientific">marine sediment metagenome</name>
    <dbReference type="NCBI Taxonomy" id="412755"/>
    <lineage>
        <taxon>unclassified sequences</taxon>
        <taxon>metagenomes</taxon>
        <taxon>ecological metagenomes</taxon>
    </lineage>
</organism>
<accession>X1Q5Z1</accession>
<proteinExistence type="predicted"/>
<dbReference type="AlphaFoldDB" id="X1Q5Z1"/>
<dbReference type="GO" id="GO:0003677">
    <property type="term" value="F:DNA binding"/>
    <property type="evidence" value="ECO:0007669"/>
    <property type="project" value="InterPro"/>
</dbReference>
<dbReference type="InterPro" id="IPR002559">
    <property type="entry name" value="Transposase_11"/>
</dbReference>
<protein>
    <recommendedName>
        <fullName evidence="1">Transposase IS4-like domain-containing protein</fullName>
    </recommendedName>
</protein>
<dbReference type="SUPFAM" id="SSF53098">
    <property type="entry name" value="Ribonuclease H-like"/>
    <property type="match status" value="1"/>
</dbReference>
<sequence length="264" mass="31468">MEKEPLYLEPHYAGGKPGDVTLSLIDATLKVVDKKDIRFIFDKWFSVGQLLEFLDKNYQVEFVTLLRLHQNRVKEMQRIPKDRFRRLSETQRIAVTTTNTQNYTGKLKLIVIEEEDEDPPLPGYLTNVQEDIESRLIWEYSKRWRIENFFKENLFLHLDHLPGIDLAKINLLLYYKKVAYHAVTAFKKSLPDEHKNKHIQTIVEDLLEAEPFVKKRGDRIRVSFMGHRYEDILQPIFSKIDHKLEEKGIEPVYHWLNDDKIEFE</sequence>
<feature type="non-terminal residue" evidence="2">
    <location>
        <position position="264"/>
    </location>
</feature>
<reference evidence="2" key="1">
    <citation type="journal article" date="2014" name="Front. Microbiol.">
        <title>High frequency of phylogenetically diverse reductive dehalogenase-homologous genes in deep subseafloor sedimentary metagenomes.</title>
        <authorList>
            <person name="Kawai M."/>
            <person name="Futagami T."/>
            <person name="Toyoda A."/>
            <person name="Takaki Y."/>
            <person name="Nishi S."/>
            <person name="Hori S."/>
            <person name="Arai W."/>
            <person name="Tsubouchi T."/>
            <person name="Morono Y."/>
            <person name="Uchiyama I."/>
            <person name="Ito T."/>
            <person name="Fujiyama A."/>
            <person name="Inagaki F."/>
            <person name="Takami H."/>
        </authorList>
    </citation>
    <scope>NUCLEOTIDE SEQUENCE</scope>
    <source>
        <strain evidence="2">Expedition CK06-06</strain>
    </source>
</reference>
<evidence type="ECO:0000313" key="2">
    <source>
        <dbReference type="EMBL" id="GAI46460.1"/>
    </source>
</evidence>
<name>X1Q5Z1_9ZZZZ</name>
<evidence type="ECO:0000259" key="1">
    <source>
        <dbReference type="Pfam" id="PF01609"/>
    </source>
</evidence>